<evidence type="ECO:0000313" key="3">
    <source>
        <dbReference type="Proteomes" id="UP000037460"/>
    </source>
</evidence>
<accession>A0A0M0JH69</accession>
<evidence type="ECO:0000259" key="1">
    <source>
        <dbReference type="PROSITE" id="PS51462"/>
    </source>
</evidence>
<dbReference type="Gene3D" id="3.90.79.10">
    <property type="entry name" value="Nucleoside Triphosphate Pyrophosphohydrolase"/>
    <property type="match status" value="1"/>
</dbReference>
<reference evidence="3" key="1">
    <citation type="journal article" date="2015" name="PLoS Genet.">
        <title>Genome Sequence and Transcriptome Analyses of Chrysochromulina tobin: Metabolic Tools for Enhanced Algal Fitness in the Prominent Order Prymnesiales (Haptophyceae).</title>
        <authorList>
            <person name="Hovde B.T."/>
            <person name="Deodato C.R."/>
            <person name="Hunsperger H.M."/>
            <person name="Ryken S.A."/>
            <person name="Yost W."/>
            <person name="Jha R.K."/>
            <person name="Patterson J."/>
            <person name="Monnat R.J. Jr."/>
            <person name="Barlow S.B."/>
            <person name="Starkenburg S.R."/>
            <person name="Cattolico R.A."/>
        </authorList>
    </citation>
    <scope>NUCLEOTIDE SEQUENCE</scope>
    <source>
        <strain evidence="3">CCMP291</strain>
    </source>
</reference>
<protein>
    <submittedName>
        <fullName evidence="2">ADP-ribose mitochondrial-like protein</fullName>
    </submittedName>
</protein>
<dbReference type="Proteomes" id="UP000037460">
    <property type="component" value="Unassembled WGS sequence"/>
</dbReference>
<comment type="caution">
    <text evidence="2">The sequence shown here is derived from an EMBL/GenBank/DDBJ whole genome shotgun (WGS) entry which is preliminary data.</text>
</comment>
<keyword evidence="3" id="KW-1185">Reference proteome</keyword>
<gene>
    <name evidence="2" type="ORF">Ctob_010571</name>
</gene>
<feature type="domain" description="Nudix hydrolase" evidence="1">
    <location>
        <begin position="1"/>
        <end position="120"/>
    </location>
</feature>
<dbReference type="Pfam" id="PF00293">
    <property type="entry name" value="NUDIX"/>
    <property type="match status" value="1"/>
</dbReference>
<dbReference type="AlphaFoldDB" id="A0A0M0JH69"/>
<organism evidence="2 3">
    <name type="scientific">Chrysochromulina tobinii</name>
    <dbReference type="NCBI Taxonomy" id="1460289"/>
    <lineage>
        <taxon>Eukaryota</taxon>
        <taxon>Haptista</taxon>
        <taxon>Haptophyta</taxon>
        <taxon>Prymnesiophyceae</taxon>
        <taxon>Prymnesiales</taxon>
        <taxon>Chrysochromulinaceae</taxon>
        <taxon>Chrysochromulina</taxon>
    </lineage>
</organism>
<dbReference type="PROSITE" id="PS51462">
    <property type="entry name" value="NUDIX"/>
    <property type="match status" value="1"/>
</dbReference>
<dbReference type="EMBL" id="JWZX01002925">
    <property type="protein sequence ID" value="KOO25820.1"/>
    <property type="molecule type" value="Genomic_DNA"/>
</dbReference>
<dbReference type="PANTHER" id="PTHR13030">
    <property type="entry name" value="NUDIX HYDROLASE"/>
    <property type="match status" value="1"/>
</dbReference>
<sequence>MVDVGESVSVTVRREFAEEAGQHLADPVLHARFEQLSARLFSSGQVVYRGYVDDPRNTDNAWMETTAFHFHCDAEMGALLPLHAGDDAADVTWLDVDEADERYAGLYASHKQWVDQVAATLKSARQ</sequence>
<dbReference type="InterPro" id="IPR000086">
    <property type="entry name" value="NUDIX_hydrolase_dom"/>
</dbReference>
<dbReference type="PANTHER" id="PTHR13030:SF8">
    <property type="entry name" value="ADP-RIBOSE PYROPHOSPHATASE, MITOCHONDRIAL"/>
    <property type="match status" value="1"/>
</dbReference>
<name>A0A0M0JH69_9EUKA</name>
<dbReference type="InterPro" id="IPR039989">
    <property type="entry name" value="NUDT9"/>
</dbReference>
<evidence type="ECO:0000313" key="2">
    <source>
        <dbReference type="EMBL" id="KOO25820.1"/>
    </source>
</evidence>
<dbReference type="OrthoDB" id="9972248at2759"/>
<proteinExistence type="predicted"/>
<dbReference type="GO" id="GO:0047631">
    <property type="term" value="F:ADP-ribose diphosphatase activity"/>
    <property type="evidence" value="ECO:0007669"/>
    <property type="project" value="InterPro"/>
</dbReference>
<dbReference type="SUPFAM" id="SSF55811">
    <property type="entry name" value="Nudix"/>
    <property type="match status" value="1"/>
</dbReference>
<dbReference type="InterPro" id="IPR015797">
    <property type="entry name" value="NUDIX_hydrolase-like_dom_sf"/>
</dbReference>